<evidence type="ECO:0000256" key="5">
    <source>
        <dbReference type="SAM" id="MobiDB-lite"/>
    </source>
</evidence>
<evidence type="ECO:0000256" key="3">
    <source>
        <dbReference type="ARBA" id="ARBA00022553"/>
    </source>
</evidence>
<dbReference type="InterPro" id="IPR017266">
    <property type="entry name" value="DOC_1/2"/>
</dbReference>
<feature type="region of interest" description="Disordered" evidence="5">
    <location>
        <begin position="1"/>
        <end position="58"/>
    </location>
</feature>
<dbReference type="STRING" id="6832.A0A553NSR8"/>
<evidence type="ECO:0000256" key="1">
    <source>
        <dbReference type="ARBA" id="ARBA00004123"/>
    </source>
</evidence>
<dbReference type="AlphaFoldDB" id="A0A553NSR8"/>
<evidence type="ECO:0000313" key="6">
    <source>
        <dbReference type="EMBL" id="TRY68459.1"/>
    </source>
</evidence>
<dbReference type="GO" id="GO:0005737">
    <property type="term" value="C:cytoplasm"/>
    <property type="evidence" value="ECO:0007669"/>
    <property type="project" value="TreeGrafter"/>
</dbReference>
<comment type="similarity">
    <text evidence="2">Belongs to the CDK2AP family.</text>
</comment>
<dbReference type="PANTHER" id="PTHR22607:SF3">
    <property type="entry name" value="CDK2-ASSOCIATED PROTEIN 1, ISOFORM B"/>
    <property type="match status" value="1"/>
</dbReference>
<evidence type="ECO:0000256" key="4">
    <source>
        <dbReference type="ARBA" id="ARBA00023242"/>
    </source>
</evidence>
<comment type="caution">
    <text evidence="6">The sequence shown here is derived from an EMBL/GenBank/DDBJ whole genome shotgun (WGS) entry which is preliminary data.</text>
</comment>
<proteinExistence type="inferred from homology"/>
<comment type="subcellular location">
    <subcellularLocation>
        <location evidence="1">Nucleus</location>
    </subcellularLocation>
</comment>
<dbReference type="Pfam" id="PF09806">
    <property type="entry name" value="CDK2AP"/>
    <property type="match status" value="1"/>
</dbReference>
<dbReference type="EMBL" id="VCGU01000010">
    <property type="protein sequence ID" value="TRY68459.1"/>
    <property type="molecule type" value="Genomic_DNA"/>
</dbReference>
<keyword evidence="7" id="KW-1185">Reference proteome</keyword>
<feature type="compositionally biased region" description="Polar residues" evidence="5">
    <location>
        <begin position="8"/>
        <end position="29"/>
    </location>
</feature>
<protein>
    <recommendedName>
        <fullName evidence="8">Cyclin-dependent kinase 2-associated protein</fullName>
    </recommendedName>
</protein>
<evidence type="ECO:0000313" key="7">
    <source>
        <dbReference type="Proteomes" id="UP000318571"/>
    </source>
</evidence>
<reference evidence="6 7" key="1">
    <citation type="journal article" date="2018" name="Nat. Ecol. Evol.">
        <title>Genomic signatures of mitonuclear coevolution across populations of Tigriopus californicus.</title>
        <authorList>
            <person name="Barreto F.S."/>
            <person name="Watson E.T."/>
            <person name="Lima T.G."/>
            <person name="Willett C.S."/>
            <person name="Edmands S."/>
            <person name="Li W."/>
            <person name="Burton R.S."/>
        </authorList>
    </citation>
    <scope>NUCLEOTIDE SEQUENCE [LARGE SCALE GENOMIC DNA]</scope>
    <source>
        <strain evidence="6 7">San Diego</strain>
    </source>
</reference>
<accession>A0A553NSR8</accession>
<dbReference type="PANTHER" id="PTHR22607">
    <property type="entry name" value="DELETED IN ORAL CANCER 1/CDK2-ASSOCIATED PROTEIN 1"/>
    <property type="match status" value="1"/>
</dbReference>
<gene>
    <name evidence="6" type="ORF">TCAL_14206</name>
</gene>
<dbReference type="GO" id="GO:0005634">
    <property type="term" value="C:nucleus"/>
    <property type="evidence" value="ECO:0007669"/>
    <property type="project" value="UniProtKB-SubCell"/>
</dbReference>
<sequence length="223" mass="23543">MFSDSRSKSFIRSTSKGDSKPQSAQSVATSLEDAANSPFRTPLDLGPSSRGSPVSPLDLHAALNSIPKSYGFTHPNVLSSITTPPAVPPPSSKYWEIPPPSFSPNLSRAPSPKNVSGSNGIGALINTNLCPSSTPVISSLSAASASSSQNEAATNTNQTAHLACLTQNSKYSQLLLVLEEMGKDIRPSYAGSKSSAERLKRGIIHARILVRESLLEVERASKQ</sequence>
<organism evidence="6 7">
    <name type="scientific">Tigriopus californicus</name>
    <name type="common">Marine copepod</name>
    <dbReference type="NCBI Taxonomy" id="6832"/>
    <lineage>
        <taxon>Eukaryota</taxon>
        <taxon>Metazoa</taxon>
        <taxon>Ecdysozoa</taxon>
        <taxon>Arthropoda</taxon>
        <taxon>Crustacea</taxon>
        <taxon>Multicrustacea</taxon>
        <taxon>Hexanauplia</taxon>
        <taxon>Copepoda</taxon>
        <taxon>Harpacticoida</taxon>
        <taxon>Harpacticidae</taxon>
        <taxon>Tigriopus</taxon>
    </lineage>
</organism>
<keyword evidence="4" id="KW-0539">Nucleus</keyword>
<evidence type="ECO:0000256" key="2">
    <source>
        <dbReference type="ARBA" id="ARBA00008485"/>
    </source>
</evidence>
<dbReference type="Proteomes" id="UP000318571">
    <property type="component" value="Chromosome 1"/>
</dbReference>
<name>A0A553NSR8_TIGCA</name>
<keyword evidence="3" id="KW-0597">Phosphoprotein</keyword>
<evidence type="ECO:0008006" key="8">
    <source>
        <dbReference type="Google" id="ProtNLM"/>
    </source>
</evidence>
<dbReference type="Gene3D" id="6.10.140.1300">
    <property type="match status" value="1"/>
</dbReference>